<dbReference type="KEGG" id="vne:CFK40_09960"/>
<dbReference type="EMBL" id="CP022437">
    <property type="protein sequence ID" value="ASN05314.1"/>
    <property type="molecule type" value="Genomic_DNA"/>
</dbReference>
<keyword evidence="3" id="KW-1185">Reference proteome</keyword>
<evidence type="ECO:0000313" key="3">
    <source>
        <dbReference type="Proteomes" id="UP000204391"/>
    </source>
</evidence>
<sequence length="144" mass="17083">MSLRELEKRLTPEQVRAAELLVENEHTVKGERRTNEQIAQEVGVSRKTLHNWHKIPDFVHYKDQRSHLLMAGNRARIDSQLMRLINGDSQNNGLPSIKSLELWYKLFDKISNRTEIVYSDENRPTQEIDKMKNEIEEFRKRNSK</sequence>
<dbReference type="InterPro" id="IPR009057">
    <property type="entry name" value="Homeodomain-like_sf"/>
</dbReference>
<organism evidence="2 3">
    <name type="scientific">Virgibacillus necropolis</name>
    <dbReference type="NCBI Taxonomy" id="163877"/>
    <lineage>
        <taxon>Bacteria</taxon>
        <taxon>Bacillati</taxon>
        <taxon>Bacillota</taxon>
        <taxon>Bacilli</taxon>
        <taxon>Bacillales</taxon>
        <taxon>Bacillaceae</taxon>
        <taxon>Virgibacillus</taxon>
    </lineage>
</organism>
<gene>
    <name evidence="2" type="ORF">CFK40_09960</name>
</gene>
<name>A0A221MCG0_9BACI</name>
<accession>A0A221MCG0</accession>
<dbReference type="Pfam" id="PF13022">
    <property type="entry name" value="HTH_Tnp_1_2"/>
    <property type="match status" value="1"/>
</dbReference>
<reference evidence="2 3" key="1">
    <citation type="journal article" date="2003" name="Int. J. Syst. Evol. Microbiol.">
        <title>Virgibacillus carmonensis sp. nov., Virgibacillus necropolis sp. nov. and Virgibacillus picturae sp. nov., three novel species isolated from deteriorated mural paintings, transfer of the species of the genus salibacillus to Virgibacillus, as Virgibacillus marismortui comb. nov. and Virgibacillus salexigens comb. nov., and emended description of the genus Virgibacillus.</title>
        <authorList>
            <person name="Heyrman J."/>
            <person name="Logan N.A."/>
            <person name="Busse H.J."/>
            <person name="Balcaen A."/>
            <person name="Lebbe L."/>
            <person name="Rodriguez-Diaz M."/>
            <person name="Swings J."/>
            <person name="De Vos P."/>
        </authorList>
    </citation>
    <scope>NUCLEOTIDE SEQUENCE [LARGE SCALE GENOMIC DNA]</scope>
    <source>
        <strain evidence="2 3">LMG 19488</strain>
    </source>
</reference>
<dbReference type="SUPFAM" id="SSF46689">
    <property type="entry name" value="Homeodomain-like"/>
    <property type="match status" value="1"/>
</dbReference>
<dbReference type="Gene3D" id="1.10.10.60">
    <property type="entry name" value="Homeodomain-like"/>
    <property type="match status" value="1"/>
</dbReference>
<dbReference type="Proteomes" id="UP000204391">
    <property type="component" value="Chromosome"/>
</dbReference>
<protein>
    <recommendedName>
        <fullName evidence="1">Homeodomain phBC6A51-type domain-containing protein</fullName>
    </recommendedName>
</protein>
<dbReference type="InterPro" id="IPR024978">
    <property type="entry name" value="Homeodomain_phBC6A51-type"/>
</dbReference>
<evidence type="ECO:0000259" key="1">
    <source>
        <dbReference type="Pfam" id="PF13022"/>
    </source>
</evidence>
<dbReference type="AlphaFoldDB" id="A0A221MCG0"/>
<dbReference type="OrthoDB" id="2661800at2"/>
<dbReference type="RefSeq" id="WP_089532164.1">
    <property type="nucleotide sequence ID" value="NZ_CP022437.1"/>
</dbReference>
<proteinExistence type="predicted"/>
<feature type="domain" description="Homeodomain phBC6A51-type" evidence="1">
    <location>
        <begin position="10"/>
        <end position="121"/>
    </location>
</feature>
<evidence type="ECO:0000313" key="2">
    <source>
        <dbReference type="EMBL" id="ASN05314.1"/>
    </source>
</evidence>